<dbReference type="AlphaFoldDB" id="A0A8A1UEM1"/>
<dbReference type="RefSeq" id="WP_030190919.1">
    <property type="nucleotide sequence ID" value="NZ_CP048261.1"/>
</dbReference>
<proteinExistence type="predicted"/>
<accession>A0A8A1UEM1</accession>
<name>A0A8A1UEM1_STRR1</name>
<protein>
    <submittedName>
        <fullName evidence="1">Uncharacterized protein</fullName>
    </submittedName>
</protein>
<gene>
    <name evidence="1" type="ORF">SRIM_001115</name>
</gene>
<sequence>MLCKLDDEAGIPRPEAIVGRPVARYLDNGTSPEVTHLPALSAVSVEWRRPERVQLDGYL</sequence>
<evidence type="ECO:0000313" key="2">
    <source>
        <dbReference type="Proteomes" id="UP000011074"/>
    </source>
</evidence>
<evidence type="ECO:0000313" key="1">
    <source>
        <dbReference type="EMBL" id="QST78963.1"/>
    </source>
</evidence>
<reference evidence="1" key="1">
    <citation type="submission" date="2012-12" db="EMBL/GenBank/DDBJ databases">
        <authorList>
            <person name="Pethick F.E."/>
            <person name="MacFadyen A.C."/>
            <person name="Tang Z."/>
            <person name="Sangal V."/>
            <person name="Tze-Tze L."/>
            <person name="Chu J."/>
            <person name="Guo M."/>
            <person name="Kirby R."/>
            <person name="Hoskisson P.A."/>
            <person name="Herron P.R."/>
            <person name="Hunter I.S."/>
        </authorList>
    </citation>
    <scope>NUCLEOTIDE SEQUENCE</scope>
    <source>
        <strain evidence="1">ATCC 10970</strain>
    </source>
</reference>
<dbReference type="EMBL" id="CP048261">
    <property type="protein sequence ID" value="QST78963.1"/>
    <property type="molecule type" value="Genomic_DNA"/>
</dbReference>
<dbReference type="GeneID" id="66852482"/>
<reference evidence="1" key="2">
    <citation type="submission" date="2020-01" db="EMBL/GenBank/DDBJ databases">
        <authorList>
            <person name="Algora L."/>
            <person name="Schniete J.K."/>
            <person name="MacFadyen A."/>
            <person name="Hoskisson P.A."/>
            <person name="Hunter I.S."/>
            <person name="Herron P.R."/>
        </authorList>
    </citation>
    <scope>NUCLEOTIDE SEQUENCE</scope>
    <source>
        <strain evidence="1">ATCC 10970</strain>
    </source>
</reference>
<reference evidence="1" key="3">
    <citation type="journal article" date="2021" name="bioRxiv">
        <title>Bilateral symmetry of linear streptomycete chromosomes.</title>
        <authorList>
            <person name="Algora-Gallardo L."/>
            <person name="Schniete J.K."/>
            <person name="Mark D.R."/>
            <person name="Hunter I.S."/>
            <person name="Herron P.R."/>
        </authorList>
    </citation>
    <scope>NUCLEOTIDE SEQUENCE</scope>
    <source>
        <strain evidence="1">ATCC 10970</strain>
    </source>
</reference>
<organism evidence="1 2">
    <name type="scientific">Streptomyces rimosus subsp. rimosus (strain ATCC 10970 / DSM 40260 / JCM 4667 / NRRL 2234)</name>
    <dbReference type="NCBI Taxonomy" id="1265868"/>
    <lineage>
        <taxon>Bacteria</taxon>
        <taxon>Bacillati</taxon>
        <taxon>Actinomycetota</taxon>
        <taxon>Actinomycetes</taxon>
        <taxon>Kitasatosporales</taxon>
        <taxon>Streptomycetaceae</taxon>
        <taxon>Streptomyces</taxon>
    </lineage>
</organism>
<dbReference type="Proteomes" id="UP000011074">
    <property type="component" value="Chromosome"/>
</dbReference>